<dbReference type="AlphaFoldDB" id="A0A813MQZ3"/>
<keyword evidence="3" id="KW-1185">Reference proteome</keyword>
<evidence type="ECO:0000313" key="2">
    <source>
        <dbReference type="EMBL" id="CAF0726235.1"/>
    </source>
</evidence>
<accession>A0A813MQZ3</accession>
<reference evidence="2" key="1">
    <citation type="submission" date="2021-02" db="EMBL/GenBank/DDBJ databases">
        <authorList>
            <person name="Nowell W R."/>
        </authorList>
    </citation>
    <scope>NUCLEOTIDE SEQUENCE</scope>
    <source>
        <strain evidence="2">Ploen Becks lab</strain>
    </source>
</reference>
<dbReference type="EMBL" id="CAJNOC010000200">
    <property type="protein sequence ID" value="CAF0726235.1"/>
    <property type="molecule type" value="Genomic_DNA"/>
</dbReference>
<comment type="caution">
    <text evidence="2">The sequence shown here is derived from an EMBL/GenBank/DDBJ whole genome shotgun (WGS) entry which is preliminary data.</text>
</comment>
<evidence type="ECO:0000256" key="1">
    <source>
        <dbReference type="SAM" id="SignalP"/>
    </source>
</evidence>
<sequence length="163" mass="19308">MMENFQERLIILLLICLCVYCSKATDSNLSGQIDLDSVFIGKKEPLFRRQVYKRIQLPFKWGKRASSGYDEFCSEFFGVLIARNKNELRRLSQIDMRRVYDECFKYMLKLTLLSQQETFEESTKSILKNEKEFQDDQADNEISYIDNAKATILKRTNIPFRWG</sequence>
<dbReference type="Proteomes" id="UP000663879">
    <property type="component" value="Unassembled WGS sequence"/>
</dbReference>
<gene>
    <name evidence="2" type="ORF">OXX778_LOCUS2532</name>
</gene>
<organism evidence="2 3">
    <name type="scientific">Brachionus calyciflorus</name>
    <dbReference type="NCBI Taxonomy" id="104777"/>
    <lineage>
        <taxon>Eukaryota</taxon>
        <taxon>Metazoa</taxon>
        <taxon>Spiralia</taxon>
        <taxon>Gnathifera</taxon>
        <taxon>Rotifera</taxon>
        <taxon>Eurotatoria</taxon>
        <taxon>Monogononta</taxon>
        <taxon>Pseudotrocha</taxon>
        <taxon>Ploima</taxon>
        <taxon>Brachionidae</taxon>
        <taxon>Brachionus</taxon>
    </lineage>
</organism>
<proteinExistence type="predicted"/>
<keyword evidence="1" id="KW-0732">Signal</keyword>
<dbReference type="OrthoDB" id="10501560at2759"/>
<protein>
    <submittedName>
        <fullName evidence="2">Uncharacterized protein</fullName>
    </submittedName>
</protein>
<feature type="chain" id="PRO_5032452245" evidence="1">
    <location>
        <begin position="25"/>
        <end position="163"/>
    </location>
</feature>
<evidence type="ECO:0000313" key="3">
    <source>
        <dbReference type="Proteomes" id="UP000663879"/>
    </source>
</evidence>
<name>A0A813MQZ3_9BILA</name>
<feature type="signal peptide" evidence="1">
    <location>
        <begin position="1"/>
        <end position="24"/>
    </location>
</feature>